<dbReference type="PROSITE" id="PS50878">
    <property type="entry name" value="RT_POL"/>
    <property type="match status" value="1"/>
</dbReference>
<evidence type="ECO:0000259" key="1">
    <source>
        <dbReference type="PROSITE" id="PS50878"/>
    </source>
</evidence>
<dbReference type="PANTHER" id="PTHR33116">
    <property type="entry name" value="REVERSE TRANSCRIPTASE ZINC-BINDING DOMAIN-CONTAINING PROTEIN-RELATED-RELATED"/>
    <property type="match status" value="1"/>
</dbReference>
<dbReference type="InterPro" id="IPR000477">
    <property type="entry name" value="RT_dom"/>
</dbReference>
<gene>
    <name evidence="2" type="ORF">A2U01_0003726</name>
</gene>
<name>A0A392M6Z9_9FABA</name>
<dbReference type="PANTHER" id="PTHR33116:SF86">
    <property type="entry name" value="REVERSE TRANSCRIPTASE DOMAIN-CONTAINING PROTEIN"/>
    <property type="match status" value="1"/>
</dbReference>
<sequence>MEAMGFPHHLTDAIMDCVSNVSFSILINGKPSQPFTPQRGLRQGDHLSPYLFILCANVLSGLISKAQYQKKLHGIKIAHGAPEVSHLLFADDSLFFCRANKKEAQTIKDIISDYQEASGQLVNMDKSDLMFSKHKPQPMKAMLHTILPMKMVSHFSKYLGMPTQMGRSKRQVFDFIQDRIWKKLKGWKEKHLSFAGRSTLIQVVAQAIPTYIMSCFLLPKNLCQHIESLTCKFWWGNSTDKRKIHWVKWDQICKPKRTGGLGFRGKILPKL</sequence>
<protein>
    <submittedName>
        <fullName evidence="2">Putative ribonuclease H protein</fullName>
    </submittedName>
</protein>
<keyword evidence="3" id="KW-1185">Reference proteome</keyword>
<organism evidence="2 3">
    <name type="scientific">Trifolium medium</name>
    <dbReference type="NCBI Taxonomy" id="97028"/>
    <lineage>
        <taxon>Eukaryota</taxon>
        <taxon>Viridiplantae</taxon>
        <taxon>Streptophyta</taxon>
        <taxon>Embryophyta</taxon>
        <taxon>Tracheophyta</taxon>
        <taxon>Spermatophyta</taxon>
        <taxon>Magnoliopsida</taxon>
        <taxon>eudicotyledons</taxon>
        <taxon>Gunneridae</taxon>
        <taxon>Pentapetalae</taxon>
        <taxon>rosids</taxon>
        <taxon>fabids</taxon>
        <taxon>Fabales</taxon>
        <taxon>Fabaceae</taxon>
        <taxon>Papilionoideae</taxon>
        <taxon>50 kb inversion clade</taxon>
        <taxon>NPAAA clade</taxon>
        <taxon>Hologalegina</taxon>
        <taxon>IRL clade</taxon>
        <taxon>Trifolieae</taxon>
        <taxon>Trifolium</taxon>
    </lineage>
</organism>
<dbReference type="Pfam" id="PF00078">
    <property type="entry name" value="RVT_1"/>
    <property type="match status" value="1"/>
</dbReference>
<reference evidence="2 3" key="1">
    <citation type="journal article" date="2018" name="Front. Plant Sci.">
        <title>Red Clover (Trifolium pratense) and Zigzag Clover (T. medium) - A Picture of Genomic Similarities and Differences.</title>
        <authorList>
            <person name="Dluhosova J."/>
            <person name="Istvanek J."/>
            <person name="Nedelnik J."/>
            <person name="Repkova J."/>
        </authorList>
    </citation>
    <scope>NUCLEOTIDE SEQUENCE [LARGE SCALE GENOMIC DNA]</scope>
    <source>
        <strain evidence="3">cv. 10/8</strain>
        <tissue evidence="2">Leaf</tissue>
    </source>
</reference>
<evidence type="ECO:0000313" key="2">
    <source>
        <dbReference type="EMBL" id="MCH82913.1"/>
    </source>
</evidence>
<comment type="caution">
    <text evidence="2">The sequence shown here is derived from an EMBL/GenBank/DDBJ whole genome shotgun (WGS) entry which is preliminary data.</text>
</comment>
<dbReference type="AlphaFoldDB" id="A0A392M6Z9"/>
<dbReference type="Proteomes" id="UP000265520">
    <property type="component" value="Unassembled WGS sequence"/>
</dbReference>
<dbReference type="EMBL" id="LXQA010004368">
    <property type="protein sequence ID" value="MCH82913.1"/>
    <property type="molecule type" value="Genomic_DNA"/>
</dbReference>
<feature type="domain" description="Reverse transcriptase" evidence="1">
    <location>
        <begin position="1"/>
        <end position="163"/>
    </location>
</feature>
<evidence type="ECO:0000313" key="3">
    <source>
        <dbReference type="Proteomes" id="UP000265520"/>
    </source>
</evidence>
<proteinExistence type="predicted"/>
<accession>A0A392M6Z9</accession>